<organism evidence="1 2">
    <name type="scientific">Prosthecodimorpha hirschii</name>
    <dbReference type="NCBI Taxonomy" id="665126"/>
    <lineage>
        <taxon>Bacteria</taxon>
        <taxon>Pseudomonadati</taxon>
        <taxon>Pseudomonadota</taxon>
        <taxon>Alphaproteobacteria</taxon>
        <taxon>Hyphomicrobiales</taxon>
        <taxon>Ancalomicrobiaceae</taxon>
        <taxon>Prosthecodimorpha</taxon>
    </lineage>
</organism>
<protein>
    <recommendedName>
        <fullName evidence="3">Nucleoside-diphosphate sugar epimerase</fullName>
    </recommendedName>
</protein>
<dbReference type="EMBL" id="LJYW01000001">
    <property type="protein sequence ID" value="KPL54453.1"/>
    <property type="molecule type" value="Genomic_DNA"/>
</dbReference>
<reference evidence="1 2" key="2">
    <citation type="submission" date="2015-10" db="EMBL/GenBank/DDBJ databases">
        <title>Draft Genome Sequence of Prosthecomicrobium hirschii ATCC 27832.</title>
        <authorList>
            <person name="Daniel J."/>
            <person name="Givan S.A."/>
            <person name="Brun Y.V."/>
            <person name="Brown P.J."/>
        </authorList>
    </citation>
    <scope>NUCLEOTIDE SEQUENCE [LARGE SCALE GENOMIC DNA]</scope>
    <source>
        <strain evidence="1 2">16</strain>
    </source>
</reference>
<dbReference type="Pfam" id="PF06258">
    <property type="entry name" value="Mito_fiss_Elm1"/>
    <property type="match status" value="1"/>
</dbReference>
<name>A0A0P6VRL4_9HYPH</name>
<evidence type="ECO:0000313" key="1">
    <source>
        <dbReference type="EMBL" id="KPL54453.1"/>
    </source>
</evidence>
<dbReference type="AlphaFoldDB" id="A0A0P6VRL4"/>
<comment type="caution">
    <text evidence="1">The sequence shown here is derived from an EMBL/GenBank/DDBJ whole genome shotgun (WGS) entry which is preliminary data.</text>
</comment>
<accession>A0A0P6VRL4</accession>
<dbReference type="Proteomes" id="UP000048984">
    <property type="component" value="Unassembled WGS sequence"/>
</dbReference>
<evidence type="ECO:0000313" key="2">
    <source>
        <dbReference type="Proteomes" id="UP000048984"/>
    </source>
</evidence>
<dbReference type="InterPro" id="IPR009367">
    <property type="entry name" value="Elm1-like"/>
</dbReference>
<sequence>MLVYIVRDNRPGHFRQCEGVASALARIAPLEVRNVFPNFHWFSRRIVPTIAYRLRLPASLVLGLLYDFEVETLDPPDIVIASGHRNVVPALLIARLFGARFVYAGIHDRRYLDEMDMVVTPCPRDAYEPRHVYAPVLNPVSRKDFPLPRRLTGPEDLRGARLGLMLGGETRTHRFTTRDWRQLARLISETRRDLGIEWWATTSRRTPRAARKFLKSLVKSGDLHKFIEYDPAMPGSPNEVLGLDGTLVTEDSMAMLSEALTAGRPVIALKPSMVWPSRQDEAVTAMAAMAGTPVIPISELNVERMAAALTRGEPVSFEPIEVLQANLLAAPHLLAALGLVPPHSPAVEAASTKES</sequence>
<evidence type="ECO:0008006" key="3">
    <source>
        <dbReference type="Google" id="ProtNLM"/>
    </source>
</evidence>
<proteinExistence type="predicted"/>
<dbReference type="RefSeq" id="WP_054360620.1">
    <property type="nucleotide sequence ID" value="NZ_LJYW01000001.1"/>
</dbReference>
<dbReference type="STRING" id="665126.ABB55_21385"/>
<keyword evidence="2" id="KW-1185">Reference proteome</keyword>
<dbReference type="SUPFAM" id="SSF53756">
    <property type="entry name" value="UDP-Glycosyltransferase/glycogen phosphorylase"/>
    <property type="match status" value="1"/>
</dbReference>
<reference evidence="1 2" key="1">
    <citation type="submission" date="2015-09" db="EMBL/GenBank/DDBJ databases">
        <authorList>
            <person name="Jackson K.R."/>
            <person name="Lunt B.L."/>
            <person name="Fisher J.N.B."/>
            <person name="Gardner A.V."/>
            <person name="Bailey M.E."/>
            <person name="Deus L.M."/>
            <person name="Earl A.S."/>
            <person name="Gibby P.D."/>
            <person name="Hartmann K.A."/>
            <person name="Liu J.E."/>
            <person name="Manci A.M."/>
            <person name="Nielsen D.A."/>
            <person name="Solomon M.B."/>
            <person name="Breakwell D.P."/>
            <person name="Burnett S.H."/>
            <person name="Grose J.H."/>
        </authorList>
    </citation>
    <scope>NUCLEOTIDE SEQUENCE [LARGE SCALE GENOMIC DNA]</scope>
    <source>
        <strain evidence="1 2">16</strain>
    </source>
</reference>
<gene>
    <name evidence="1" type="ORF">ABB55_21385</name>
</gene>